<name>A0A843WIJ1_COLES</name>
<protein>
    <submittedName>
        <fullName evidence="1">Uncharacterized protein</fullName>
    </submittedName>
</protein>
<comment type="caution">
    <text evidence="1">The sequence shown here is derived from an EMBL/GenBank/DDBJ whole genome shotgun (WGS) entry which is preliminary data.</text>
</comment>
<dbReference type="EMBL" id="NMUH01003862">
    <property type="protein sequence ID" value="MQM07397.1"/>
    <property type="molecule type" value="Genomic_DNA"/>
</dbReference>
<accession>A0A843WIJ1</accession>
<reference evidence="1" key="1">
    <citation type="submission" date="2017-07" db="EMBL/GenBank/DDBJ databases">
        <title>Taro Niue Genome Assembly and Annotation.</title>
        <authorList>
            <person name="Atibalentja N."/>
            <person name="Keating K."/>
            <person name="Fields C.J."/>
        </authorList>
    </citation>
    <scope>NUCLEOTIDE SEQUENCE</scope>
    <source>
        <strain evidence="1">Niue_2</strain>
        <tissue evidence="1">Leaf</tissue>
    </source>
</reference>
<gene>
    <name evidence="1" type="ORF">Taro_040234</name>
</gene>
<dbReference type="AlphaFoldDB" id="A0A843WIJ1"/>
<evidence type="ECO:0000313" key="2">
    <source>
        <dbReference type="Proteomes" id="UP000652761"/>
    </source>
</evidence>
<organism evidence="1 2">
    <name type="scientific">Colocasia esculenta</name>
    <name type="common">Wild taro</name>
    <name type="synonym">Arum esculentum</name>
    <dbReference type="NCBI Taxonomy" id="4460"/>
    <lineage>
        <taxon>Eukaryota</taxon>
        <taxon>Viridiplantae</taxon>
        <taxon>Streptophyta</taxon>
        <taxon>Embryophyta</taxon>
        <taxon>Tracheophyta</taxon>
        <taxon>Spermatophyta</taxon>
        <taxon>Magnoliopsida</taxon>
        <taxon>Liliopsida</taxon>
        <taxon>Araceae</taxon>
        <taxon>Aroideae</taxon>
        <taxon>Colocasieae</taxon>
        <taxon>Colocasia</taxon>
    </lineage>
</organism>
<dbReference type="Proteomes" id="UP000652761">
    <property type="component" value="Unassembled WGS sequence"/>
</dbReference>
<keyword evidence="2" id="KW-1185">Reference proteome</keyword>
<evidence type="ECO:0000313" key="1">
    <source>
        <dbReference type="EMBL" id="MQM07397.1"/>
    </source>
</evidence>
<proteinExistence type="predicted"/>
<sequence>MNATALSVAFWFPPRSGLRLHVRRVSRTGWPADVDHGKATAFSVAFRSRRSAKQSSSKLCSAREEFLRRFLGDLRFWRCFQRGLATRTSLEAEETSGGCRSSRSSQG</sequence>